<proteinExistence type="predicted"/>
<evidence type="ECO:0000256" key="1">
    <source>
        <dbReference type="SAM" id="MobiDB-lite"/>
    </source>
</evidence>
<comment type="caution">
    <text evidence="2">The sequence shown here is derived from an EMBL/GenBank/DDBJ whole genome shotgun (WGS) entry which is preliminary data.</text>
</comment>
<feature type="region of interest" description="Disordered" evidence="1">
    <location>
        <begin position="30"/>
        <end position="93"/>
    </location>
</feature>
<sequence>MGTEIREQTVFILFFRFRRRGPFQQAFMGNHLAPQRTGNGRDTGGCLGGKQKKLHQRLDDHASRSGNHRRVVAFPEAPAPAHGGVRSGKQKIG</sequence>
<name>A0A644WR89_9ZZZZ</name>
<accession>A0A644WR89</accession>
<dbReference type="EMBL" id="VSSQ01001205">
    <property type="protein sequence ID" value="MPM06177.1"/>
    <property type="molecule type" value="Genomic_DNA"/>
</dbReference>
<protein>
    <submittedName>
        <fullName evidence="2">Uncharacterized protein</fullName>
    </submittedName>
</protein>
<gene>
    <name evidence="2" type="ORF">SDC9_52473</name>
</gene>
<dbReference type="AlphaFoldDB" id="A0A644WR89"/>
<organism evidence="2">
    <name type="scientific">bioreactor metagenome</name>
    <dbReference type="NCBI Taxonomy" id="1076179"/>
    <lineage>
        <taxon>unclassified sequences</taxon>
        <taxon>metagenomes</taxon>
        <taxon>ecological metagenomes</taxon>
    </lineage>
</organism>
<evidence type="ECO:0000313" key="2">
    <source>
        <dbReference type="EMBL" id="MPM06177.1"/>
    </source>
</evidence>
<reference evidence="2" key="1">
    <citation type="submission" date="2019-08" db="EMBL/GenBank/DDBJ databases">
        <authorList>
            <person name="Kucharzyk K."/>
            <person name="Murdoch R.W."/>
            <person name="Higgins S."/>
            <person name="Loffler F."/>
        </authorList>
    </citation>
    <scope>NUCLEOTIDE SEQUENCE</scope>
</reference>